<dbReference type="Gene3D" id="1.10.1660.10">
    <property type="match status" value="1"/>
</dbReference>
<dbReference type="CDD" id="cd01109">
    <property type="entry name" value="HTH_YyaN"/>
    <property type="match status" value="1"/>
</dbReference>
<dbReference type="EMBL" id="JAWMWH010000001">
    <property type="protein sequence ID" value="MEJ6399929.1"/>
    <property type="molecule type" value="Genomic_DNA"/>
</dbReference>
<evidence type="ECO:0000313" key="4">
    <source>
        <dbReference type="Proteomes" id="UP001370590"/>
    </source>
</evidence>
<dbReference type="PANTHER" id="PTHR30204">
    <property type="entry name" value="REDOX-CYCLING DRUG-SENSING TRANSCRIPTIONAL ACTIVATOR SOXR"/>
    <property type="match status" value="1"/>
</dbReference>
<reference evidence="3 4" key="1">
    <citation type="submission" date="2023-10" db="EMBL/GenBank/DDBJ databases">
        <title>Nicoliella lavandulae sp. nov. isolated from Lavandula angustifolia flowers.</title>
        <authorList>
            <person name="Alcantara C."/>
            <person name="Zuniga M."/>
            <person name="Landete J.M."/>
            <person name="Monedero V."/>
        </authorList>
    </citation>
    <scope>NUCLEOTIDE SEQUENCE [LARGE SCALE GENOMIC DNA]</scope>
    <source>
        <strain evidence="3 4">Es01</strain>
    </source>
</reference>
<dbReference type="InterPro" id="IPR000551">
    <property type="entry name" value="MerR-type_HTH_dom"/>
</dbReference>
<dbReference type="PROSITE" id="PS50937">
    <property type="entry name" value="HTH_MERR_2"/>
    <property type="match status" value="1"/>
</dbReference>
<dbReference type="Pfam" id="PF13411">
    <property type="entry name" value="MerR_1"/>
    <property type="match status" value="1"/>
</dbReference>
<keyword evidence="4" id="KW-1185">Reference proteome</keyword>
<dbReference type="RefSeq" id="WP_339959762.1">
    <property type="nucleotide sequence ID" value="NZ_JAWMWH010000001.1"/>
</dbReference>
<dbReference type="SMART" id="SM00422">
    <property type="entry name" value="HTH_MERR"/>
    <property type="match status" value="1"/>
</dbReference>
<dbReference type="Proteomes" id="UP001370590">
    <property type="component" value="Unassembled WGS sequence"/>
</dbReference>
<protein>
    <submittedName>
        <fullName evidence="3">MerR family transcriptional regulator</fullName>
    </submittedName>
</protein>
<evidence type="ECO:0000256" key="1">
    <source>
        <dbReference type="ARBA" id="ARBA00023125"/>
    </source>
</evidence>
<comment type="caution">
    <text evidence="3">The sequence shown here is derived from an EMBL/GenBank/DDBJ whole genome shotgun (WGS) entry which is preliminary data.</text>
</comment>
<evidence type="ECO:0000259" key="2">
    <source>
        <dbReference type="PROSITE" id="PS50937"/>
    </source>
</evidence>
<dbReference type="SUPFAM" id="SSF46955">
    <property type="entry name" value="Putative DNA-binding domain"/>
    <property type="match status" value="1"/>
</dbReference>
<name>A0ABU8SJ79_9LACO</name>
<dbReference type="PANTHER" id="PTHR30204:SF98">
    <property type="entry name" value="HTH-TYPE TRANSCRIPTIONAL REGULATOR ADHR"/>
    <property type="match status" value="1"/>
</dbReference>
<dbReference type="InterPro" id="IPR009061">
    <property type="entry name" value="DNA-bd_dom_put_sf"/>
</dbReference>
<sequence>MRTKEVAKHFGITVQTLRYWERSGLLSPVPKDSNGYRDYDDDNLEQVKFVVCMRATGMSIAALKKYMMLFAVGPSTIDERKSLLANQVKSIDAQMESLRSAKKLLTYKIEHYEELFGK</sequence>
<dbReference type="InterPro" id="IPR047057">
    <property type="entry name" value="MerR_fam"/>
</dbReference>
<organism evidence="3 4">
    <name type="scientific">Nicoliella lavandulae</name>
    <dbReference type="NCBI Taxonomy" id="3082954"/>
    <lineage>
        <taxon>Bacteria</taxon>
        <taxon>Bacillati</taxon>
        <taxon>Bacillota</taxon>
        <taxon>Bacilli</taxon>
        <taxon>Lactobacillales</taxon>
        <taxon>Lactobacillaceae</taxon>
        <taxon>Nicoliella</taxon>
    </lineage>
</organism>
<keyword evidence="1" id="KW-0238">DNA-binding</keyword>
<proteinExistence type="predicted"/>
<feature type="domain" description="HTH merR-type" evidence="2">
    <location>
        <begin position="1"/>
        <end position="69"/>
    </location>
</feature>
<accession>A0ABU8SJ79</accession>
<evidence type="ECO:0000313" key="3">
    <source>
        <dbReference type="EMBL" id="MEJ6399929.1"/>
    </source>
</evidence>
<dbReference type="PRINTS" id="PR00040">
    <property type="entry name" value="HTHMERR"/>
</dbReference>
<gene>
    <name evidence="3" type="ORF">R4146_01870</name>
</gene>